<protein>
    <submittedName>
        <fullName evidence="1">Uncharacterized protein</fullName>
    </submittedName>
</protein>
<evidence type="ECO:0000313" key="2">
    <source>
        <dbReference type="Proteomes" id="UP001055879"/>
    </source>
</evidence>
<organism evidence="1 2">
    <name type="scientific">Arctium lappa</name>
    <name type="common">Greater burdock</name>
    <name type="synonym">Lappa major</name>
    <dbReference type="NCBI Taxonomy" id="4217"/>
    <lineage>
        <taxon>Eukaryota</taxon>
        <taxon>Viridiplantae</taxon>
        <taxon>Streptophyta</taxon>
        <taxon>Embryophyta</taxon>
        <taxon>Tracheophyta</taxon>
        <taxon>Spermatophyta</taxon>
        <taxon>Magnoliopsida</taxon>
        <taxon>eudicotyledons</taxon>
        <taxon>Gunneridae</taxon>
        <taxon>Pentapetalae</taxon>
        <taxon>asterids</taxon>
        <taxon>campanulids</taxon>
        <taxon>Asterales</taxon>
        <taxon>Asteraceae</taxon>
        <taxon>Carduoideae</taxon>
        <taxon>Cardueae</taxon>
        <taxon>Arctiinae</taxon>
        <taxon>Arctium</taxon>
    </lineage>
</organism>
<accession>A0ACB9FLI5</accession>
<keyword evidence="2" id="KW-1185">Reference proteome</keyword>
<reference evidence="1 2" key="2">
    <citation type="journal article" date="2022" name="Mol. Ecol. Resour.">
        <title>The genomes of chicory, endive, great burdock and yacon provide insights into Asteraceae paleo-polyploidization history and plant inulin production.</title>
        <authorList>
            <person name="Fan W."/>
            <person name="Wang S."/>
            <person name="Wang H."/>
            <person name="Wang A."/>
            <person name="Jiang F."/>
            <person name="Liu H."/>
            <person name="Zhao H."/>
            <person name="Xu D."/>
            <person name="Zhang Y."/>
        </authorList>
    </citation>
    <scope>NUCLEOTIDE SEQUENCE [LARGE SCALE GENOMIC DNA]</scope>
    <source>
        <strain evidence="2">cv. Niubang</strain>
    </source>
</reference>
<name>A0ACB9FLI5_ARCLA</name>
<dbReference type="Proteomes" id="UP001055879">
    <property type="component" value="Linkage Group LG01"/>
</dbReference>
<sequence>MIDEDNRVKSAMDDGDLVVQVLLTLYQPSPLPLQLKSPPLAWSITKKLSIAKENPTTPLSWSGVISVTDGGGSGGGNGLSIGIEEFSPRPDFLLMMMAPRSPMPLDDPIFF</sequence>
<evidence type="ECO:0000313" key="1">
    <source>
        <dbReference type="EMBL" id="KAI3771967.1"/>
    </source>
</evidence>
<gene>
    <name evidence="1" type="ORF">L6452_03140</name>
</gene>
<reference evidence="2" key="1">
    <citation type="journal article" date="2022" name="Mol. Ecol. Resour.">
        <title>The genomes of chicory, endive, great burdock and yacon provide insights into Asteraceae palaeo-polyploidization history and plant inulin production.</title>
        <authorList>
            <person name="Fan W."/>
            <person name="Wang S."/>
            <person name="Wang H."/>
            <person name="Wang A."/>
            <person name="Jiang F."/>
            <person name="Liu H."/>
            <person name="Zhao H."/>
            <person name="Xu D."/>
            <person name="Zhang Y."/>
        </authorList>
    </citation>
    <scope>NUCLEOTIDE SEQUENCE [LARGE SCALE GENOMIC DNA]</scope>
    <source>
        <strain evidence="2">cv. Niubang</strain>
    </source>
</reference>
<dbReference type="EMBL" id="CM042047">
    <property type="protein sequence ID" value="KAI3771967.1"/>
    <property type="molecule type" value="Genomic_DNA"/>
</dbReference>
<proteinExistence type="predicted"/>
<comment type="caution">
    <text evidence="1">The sequence shown here is derived from an EMBL/GenBank/DDBJ whole genome shotgun (WGS) entry which is preliminary data.</text>
</comment>